<name>A0A369JLB3_HYPMA</name>
<proteinExistence type="predicted"/>
<sequence length="531" mass="59927">MHNGTADVAFDVGAPNGPGTLASEIGKGSSRLPNTMTTTVYGLAQPVQYSPFRLSDSTATMPRLHGPDFPFAPHEKLPPELLSEIFRNLVDHTYMVSLWRGFSVRNMWSISHVCSRWRQVAIATRELWDGVEVFLCLPEDLGDWQLAVERATPLIHDIFARGTRSVYMHIKTPPGSYISSTRERYRNLAEKSSLIGAIIFPFAAQLKHISLLCLDYLFVPFFKSPPISFPVLESITVKVGFPRDEWIYLDTVLGEMSLFEYAPNLRSVNLTEDGIVEDHPLSVRDRLEHLCAFHLPWIRLTDISICGAWISIAEAFHLLSSCGNLVHCQFEIYDRGDDHLDDPDFDDPESIVLLQLQSMTLRCFYDHVTERFLAPLYLPSLTIYTSQGVSFEPGFADLVTRSRCRLKKVDINRGQRPHTQAIEEFLGQVSETLEELITPCWPIPSSATSKIASGSLLPRLRVIHCYIDSVEDFAPIQEMLRCRSSGSVGLMPSDIDTAVVVGYIPYLKMDALRAAYIEHLSGRTFEMKHGW</sequence>
<keyword evidence="2" id="KW-1185">Reference proteome</keyword>
<dbReference type="OrthoDB" id="3365698at2759"/>
<dbReference type="Proteomes" id="UP000076154">
    <property type="component" value="Unassembled WGS sequence"/>
</dbReference>
<dbReference type="InParanoid" id="A0A369JLB3"/>
<gene>
    <name evidence="1" type="ORF">Hypma_012408</name>
</gene>
<comment type="caution">
    <text evidence="1">The sequence shown here is derived from an EMBL/GenBank/DDBJ whole genome shotgun (WGS) entry which is preliminary data.</text>
</comment>
<dbReference type="AlphaFoldDB" id="A0A369JLB3"/>
<evidence type="ECO:0000313" key="2">
    <source>
        <dbReference type="Proteomes" id="UP000076154"/>
    </source>
</evidence>
<reference evidence="1" key="1">
    <citation type="submission" date="2018-04" db="EMBL/GenBank/DDBJ databases">
        <title>Whole genome sequencing of Hypsizygus marmoreus.</title>
        <authorList>
            <person name="Choi I.-G."/>
            <person name="Min B."/>
            <person name="Kim J.-G."/>
            <person name="Kim S."/>
            <person name="Oh Y.-L."/>
            <person name="Kong W.-S."/>
            <person name="Park H."/>
            <person name="Jeong J."/>
            <person name="Song E.-S."/>
        </authorList>
    </citation>
    <scope>NUCLEOTIDE SEQUENCE [LARGE SCALE GENOMIC DNA]</scope>
    <source>
        <strain evidence="1">51987-8</strain>
    </source>
</reference>
<protein>
    <submittedName>
        <fullName evidence="1">Uncharacterized protein</fullName>
    </submittedName>
</protein>
<evidence type="ECO:0000313" key="1">
    <source>
        <dbReference type="EMBL" id="RDB20503.1"/>
    </source>
</evidence>
<dbReference type="EMBL" id="LUEZ02000062">
    <property type="protein sequence ID" value="RDB20503.1"/>
    <property type="molecule type" value="Genomic_DNA"/>
</dbReference>
<organism evidence="1 2">
    <name type="scientific">Hypsizygus marmoreus</name>
    <name type="common">White beech mushroom</name>
    <name type="synonym">Agaricus marmoreus</name>
    <dbReference type="NCBI Taxonomy" id="39966"/>
    <lineage>
        <taxon>Eukaryota</taxon>
        <taxon>Fungi</taxon>
        <taxon>Dikarya</taxon>
        <taxon>Basidiomycota</taxon>
        <taxon>Agaricomycotina</taxon>
        <taxon>Agaricomycetes</taxon>
        <taxon>Agaricomycetidae</taxon>
        <taxon>Agaricales</taxon>
        <taxon>Tricholomatineae</taxon>
        <taxon>Lyophyllaceae</taxon>
        <taxon>Hypsizygus</taxon>
    </lineage>
</organism>
<dbReference type="Gene3D" id="1.20.1280.50">
    <property type="match status" value="1"/>
</dbReference>
<accession>A0A369JLB3</accession>